<feature type="region of interest" description="Disordered" evidence="9">
    <location>
        <begin position="1247"/>
        <end position="1276"/>
    </location>
</feature>
<keyword evidence="7 8" id="KW-0009">Actin-binding</keyword>
<feature type="compositionally biased region" description="Basic and acidic residues" evidence="9">
    <location>
        <begin position="1827"/>
        <end position="1849"/>
    </location>
</feature>
<feature type="region of interest" description="Disordered" evidence="9">
    <location>
        <begin position="1655"/>
        <end position="1674"/>
    </location>
</feature>
<dbReference type="PRINTS" id="PR00193">
    <property type="entry name" value="MYOSINHEAVY"/>
</dbReference>
<dbReference type="SUPFAM" id="SSF90257">
    <property type="entry name" value="Myosin rod fragments"/>
    <property type="match status" value="4"/>
</dbReference>
<dbReference type="PROSITE" id="PS51844">
    <property type="entry name" value="SH3_LIKE"/>
    <property type="match status" value="1"/>
</dbReference>
<evidence type="ECO:0000256" key="8">
    <source>
        <dbReference type="PROSITE-ProRule" id="PRU00782"/>
    </source>
</evidence>
<dbReference type="PANTHER" id="PTHR13140">
    <property type="entry name" value="MYOSIN"/>
    <property type="match status" value="1"/>
</dbReference>
<protein>
    <submittedName>
        <fullName evidence="10">Nmy-1</fullName>
    </submittedName>
</protein>
<dbReference type="InterPro" id="IPR001609">
    <property type="entry name" value="Myosin_head_motor_dom-like"/>
</dbReference>
<evidence type="ECO:0000256" key="9">
    <source>
        <dbReference type="SAM" id="MobiDB-lite"/>
    </source>
</evidence>
<feature type="region of interest" description="Disordered" evidence="9">
    <location>
        <begin position="1777"/>
        <end position="1849"/>
    </location>
</feature>
<dbReference type="GO" id="GO:0000146">
    <property type="term" value="F:microfilament motor activity"/>
    <property type="evidence" value="ECO:0000318"/>
    <property type="project" value="GO_Central"/>
</dbReference>
<dbReference type="FunFam" id="1.20.120.720:FF:000001">
    <property type="entry name" value="Myosin heavy chain, muscle"/>
    <property type="match status" value="1"/>
</dbReference>
<dbReference type="FunFam" id="1.10.10.820:FF:000001">
    <property type="entry name" value="Myosin heavy chain"/>
    <property type="match status" value="1"/>
</dbReference>
<dbReference type="EnsemblMetazoa" id="PPA05700.1">
    <property type="protein sequence ID" value="PPA05700.1"/>
    <property type="gene ID" value="WBGene00095254"/>
</dbReference>
<keyword evidence="3 8" id="KW-0067">ATP-binding</keyword>
<dbReference type="Gene3D" id="1.20.5.4820">
    <property type="match status" value="1"/>
</dbReference>
<dbReference type="GO" id="GO:0005912">
    <property type="term" value="C:adherens junction"/>
    <property type="evidence" value="ECO:0007669"/>
    <property type="project" value="EnsemblMetazoa"/>
</dbReference>
<feature type="compositionally biased region" description="Basic and acidic residues" evidence="9">
    <location>
        <begin position="856"/>
        <end position="871"/>
    </location>
</feature>
<dbReference type="GO" id="GO:0008104">
    <property type="term" value="P:intracellular protein localization"/>
    <property type="evidence" value="ECO:0007669"/>
    <property type="project" value="EnsemblMetazoa"/>
</dbReference>
<keyword evidence="11" id="KW-1185">Reference proteome</keyword>
<feature type="region of interest" description="Disordered" evidence="9">
    <location>
        <begin position="1177"/>
        <end position="1202"/>
    </location>
</feature>
<comment type="similarity">
    <text evidence="1 8">Belongs to the TRAFAC class myosin-kinesin ATPase superfamily. Myosin family.</text>
</comment>
<feature type="region of interest" description="Disordered" evidence="9">
    <location>
        <begin position="1871"/>
        <end position="1916"/>
    </location>
</feature>
<dbReference type="FunFam" id="2.30.30.360:FF:000001">
    <property type="entry name" value="Myosin heavy chain"/>
    <property type="match status" value="1"/>
</dbReference>
<evidence type="ECO:0000256" key="5">
    <source>
        <dbReference type="ARBA" id="ARBA00023123"/>
    </source>
</evidence>
<dbReference type="Pfam" id="PF02736">
    <property type="entry name" value="Myosin_N"/>
    <property type="match status" value="1"/>
</dbReference>
<accession>A0A2A6CU27</accession>
<dbReference type="GO" id="GO:0016460">
    <property type="term" value="C:myosin II complex"/>
    <property type="evidence" value="ECO:0000318"/>
    <property type="project" value="GO_Central"/>
</dbReference>
<feature type="compositionally biased region" description="Basic and acidic residues" evidence="9">
    <location>
        <begin position="1802"/>
        <end position="1819"/>
    </location>
</feature>
<dbReference type="InterPro" id="IPR036961">
    <property type="entry name" value="Kinesin_motor_dom_sf"/>
</dbReference>
<dbReference type="InterPro" id="IPR008989">
    <property type="entry name" value="Myosin_S1_N"/>
</dbReference>
<dbReference type="GO" id="GO:0005524">
    <property type="term" value="F:ATP binding"/>
    <property type="evidence" value="ECO:0007669"/>
    <property type="project" value="UniProtKB-UniRule"/>
</dbReference>
<organism evidence="10 11">
    <name type="scientific">Pristionchus pacificus</name>
    <name type="common">Parasitic nematode worm</name>
    <dbReference type="NCBI Taxonomy" id="54126"/>
    <lineage>
        <taxon>Eukaryota</taxon>
        <taxon>Metazoa</taxon>
        <taxon>Ecdysozoa</taxon>
        <taxon>Nematoda</taxon>
        <taxon>Chromadorea</taxon>
        <taxon>Rhabditida</taxon>
        <taxon>Rhabditina</taxon>
        <taxon>Diplogasteromorpha</taxon>
        <taxon>Diplogasteroidea</taxon>
        <taxon>Neodiplogasteridae</taxon>
        <taxon>Pristionchus</taxon>
    </lineage>
</organism>
<keyword evidence="5 8" id="KW-0518">Myosin</keyword>
<dbReference type="Gene3D" id="3.40.850.10">
    <property type="entry name" value="Kinesin motor domain"/>
    <property type="match status" value="1"/>
</dbReference>
<dbReference type="OrthoDB" id="10254995at2759"/>
<evidence type="ECO:0000256" key="4">
    <source>
        <dbReference type="ARBA" id="ARBA00023054"/>
    </source>
</evidence>
<dbReference type="Gene3D" id="1.10.10.820">
    <property type="match status" value="1"/>
</dbReference>
<keyword evidence="2 8" id="KW-0547">Nucleotide-binding</keyword>
<dbReference type="Gene3D" id="1.20.120.720">
    <property type="entry name" value="Myosin VI head, motor domain, U50 subdomain"/>
    <property type="match status" value="1"/>
</dbReference>
<evidence type="ECO:0000256" key="7">
    <source>
        <dbReference type="ARBA" id="ARBA00023203"/>
    </source>
</evidence>
<feature type="region of interest" description="Actin-binding" evidence="8">
    <location>
        <begin position="652"/>
        <end position="674"/>
    </location>
</feature>
<keyword evidence="4" id="KW-0175">Coiled coil</keyword>
<dbReference type="GO" id="GO:0051015">
    <property type="term" value="F:actin filament binding"/>
    <property type="evidence" value="ECO:0000318"/>
    <property type="project" value="GO_Central"/>
</dbReference>
<evidence type="ECO:0000313" key="10">
    <source>
        <dbReference type="EnsemblMetazoa" id="PPA05700.1"/>
    </source>
</evidence>
<dbReference type="SMART" id="SM00242">
    <property type="entry name" value="MYSc"/>
    <property type="match status" value="1"/>
</dbReference>
<dbReference type="CDD" id="cd01377">
    <property type="entry name" value="MYSc_class_II"/>
    <property type="match status" value="1"/>
</dbReference>
<accession>A0A8R1U832</accession>
<dbReference type="GO" id="GO:0002119">
    <property type="term" value="P:nematode larval development"/>
    <property type="evidence" value="ECO:0007669"/>
    <property type="project" value="EnsemblMetazoa"/>
</dbReference>
<feature type="region of interest" description="Disordered" evidence="9">
    <location>
        <begin position="856"/>
        <end position="881"/>
    </location>
</feature>
<dbReference type="GO" id="GO:0005863">
    <property type="term" value="C:striated muscle myosin thick filament"/>
    <property type="evidence" value="ECO:0007669"/>
    <property type="project" value="UniProtKB-ARBA"/>
</dbReference>
<dbReference type="GO" id="GO:0032982">
    <property type="term" value="C:myosin filament"/>
    <property type="evidence" value="ECO:0000318"/>
    <property type="project" value="GO_Central"/>
</dbReference>
<dbReference type="Pfam" id="PF00063">
    <property type="entry name" value="Myosin_head"/>
    <property type="match status" value="1"/>
</dbReference>
<reference evidence="10" key="2">
    <citation type="submission" date="2022-06" db="UniProtKB">
        <authorList>
            <consortium name="EnsemblMetazoa"/>
        </authorList>
    </citation>
    <scope>IDENTIFICATION</scope>
    <source>
        <strain evidence="10">PS312</strain>
    </source>
</reference>
<evidence type="ECO:0000256" key="1">
    <source>
        <dbReference type="ARBA" id="ARBA00008314"/>
    </source>
</evidence>
<dbReference type="PROSITE" id="PS51456">
    <property type="entry name" value="MYOSIN_MOTOR"/>
    <property type="match status" value="1"/>
</dbReference>
<evidence type="ECO:0000256" key="6">
    <source>
        <dbReference type="ARBA" id="ARBA00023175"/>
    </source>
</evidence>
<proteinExistence type="inferred from homology"/>
<name>A0A2A6CU27_PRIPA</name>
<dbReference type="PANTHER" id="PTHR13140:SF857">
    <property type="entry name" value="MYOSIN-11"/>
    <property type="match status" value="1"/>
</dbReference>
<dbReference type="Gene3D" id="2.30.30.360">
    <property type="entry name" value="Myosin S1 fragment, N-terminal"/>
    <property type="match status" value="1"/>
</dbReference>
<evidence type="ECO:0000256" key="3">
    <source>
        <dbReference type="ARBA" id="ARBA00022840"/>
    </source>
</evidence>
<feature type="compositionally biased region" description="Basic and acidic residues" evidence="9">
    <location>
        <begin position="1"/>
        <end position="17"/>
    </location>
</feature>
<feature type="binding site" evidence="8">
    <location>
        <begin position="153"/>
        <end position="160"/>
    </location>
    <ligand>
        <name>ATP</name>
        <dbReference type="ChEBI" id="CHEBI:30616"/>
    </ligand>
</feature>
<dbReference type="Pfam" id="PF01576">
    <property type="entry name" value="Myosin_tail_1"/>
    <property type="match status" value="2"/>
</dbReference>
<sequence>MYNSDGVKDPRRDKKGTAEVQRSAVADPAMANEWAVKKLCWLPHEKEGFVLGSIKKETGDEVLVEICDTGKTTTCSKDDIQKANPPKFDKTYSGLFCVVINPYKRFPIYSENIIEYYKGKKRHEVPPHIFAIADSAYRSMLQEREDQSILCTGESGAGKTENTKKVIQYLAHVAGATRAKANANSPAKPSGLDNASIGELEQQLLQANPILEAFGNSKTVKNDNSSRFGKFIRINFDMSGYISGANIEFYLLEKSRTLRQAPDERSFHVFYQFLQGTTPEQKANFLLEDVDKYRFLANGYIQLPNVDDSQEFAATVKAMKTMGFHDDEITSVLRVVSAILLMGNIEFFQEKKSDQAILPDDRVIQKVCHLLGLPVSELSKAFLRPRIKVGREYVNKAQTKDQAEFAVEAISKACYDRMFKWLVNRINKSLDRTRRQGASFIGILDIAGFEIFELNSFEQLCINYTNEKLQQLFNNTMFILEQEEYQREGIDWQFIDFGLDLQPTIDLIEKPMGILALLDEECLFPKATDKTLVEKLNSNHNKHAKYIVPDMKAKSHFAVVHYAGRVDYSADQWLMKNMDPLNENVVALMQNATDPFVVNIWKDAVVSHSIIAVGKPAEFAGIYATEMNETAFGMRAKKGMFRTVSQLHKEQLGRLMATLRNTSPHFVRCIIPNHEKKSGKINSMLVLEQLRCNGVLEGIRICRQGFPNRVPFQEFRHRYEILTPNVIPKGFMDGKEAVKKMIDALEIEEKLFRIGQSKIFFRTGVLAHLEEERDHKLTDLIVSFQAQCRAFLARRLYQKRIQQSNAIRVLQRNGLAWLKLRNWQWWRLFTKVKPLLQVTNQEIVLHAKDEELRSTRDKLDKMESEYKESQSKIDQSPPMSLLPNESVDSTMSEPIIAERNILHEQLQQETEEHAELEETKSRLLQKKASSIGLSNELEEIIESLRDRLVEDEGRLEKISDEKKKLSETVRDLEEQLEQEEAARQKLHLDKNGQEQKWKKLDEQFAALNDSHEKLLKEKRLMDERAHQLENQLMDEEERAKHAGKIRSKIENHVQDLEQELLKERQIRAELDSARRKVQSELDEARDLIEEKRSKLEELSGQLMKREEELGQLLTKNDEESAQIALLQKQIRDLQSQVEELREDVDSERALRLKAETARRELTSELENLRTDYLEATDKSHVSQEIQKKKDDELQGLKRSLEASRQDYEQRIEEIKGKYSKQLEDLSEQVEQQRKLRSQVEKSKAILESERNELSSELASVQATKTESEKKRKQAESAILELQTQLSQSEEMKRTFHEHLEKAKEELDGVGRQKEEDEQNNSALTRKIAMLEQQVADLSEQAQEETRMKLSGLSKIRQLEIDLNNAGEEKDDAEQRLEQLEKEMIGVRNQLEIAKKKADEGVILQLEEFKKKAQRDIENSQKVLIESEASKERILQAKKKIQQELEDTHIELESLRTMSRESEKKQRKFDQLLAEERANVLKVSSKDDAGKNVHELEKKLRSYENEIQILKGQQEELEDQVNLAEDARLRLEVNNQALKTEHERALSLKELESEEKRKALLKQIRDLEGELEGERRGKTGAVANRLKDEYNKQLKKNQQMIKEYQHDAEEARQMKEDIAGQMRDVERRLRSAEAEYQRMAEANEQLSAAKRALEAEKEELEELRGKGGGFSSEEKRRLEAKITQLEEEIDEEQSNLEISLDKQRKAQLQVEQLTTELSMERSLAQKMDAEKQALERQTRELKNKVVELETATQSRARAQVAALEAKIQYLEEQNNLESQERLNGSRQMRRLDKRLQDSTVQLEDERRNTEQHKEQAERANTRARQLRRQLDELEEEMTRERAKGRNLQREIDDLNEAMDALTRDNSQLRAVNKKTQLRRATYASKGSIDHLNRDDEEGSIASVSGSDATDDNKKSLP</sequence>
<dbReference type="Proteomes" id="UP000005239">
    <property type="component" value="Unassembled WGS sequence"/>
</dbReference>
<dbReference type="FunFam" id="1.20.5.4820:FF:000002">
    <property type="entry name" value="Myosin heavy chain 10"/>
    <property type="match status" value="1"/>
</dbReference>
<gene>
    <name evidence="10" type="primary">WBGene00095254</name>
</gene>
<dbReference type="InterPro" id="IPR002928">
    <property type="entry name" value="Myosin_tail"/>
</dbReference>
<reference evidence="11" key="1">
    <citation type="journal article" date="2008" name="Nat. Genet.">
        <title>The Pristionchus pacificus genome provides a unique perspective on nematode lifestyle and parasitism.</title>
        <authorList>
            <person name="Dieterich C."/>
            <person name="Clifton S.W."/>
            <person name="Schuster L.N."/>
            <person name="Chinwalla A."/>
            <person name="Delehaunty K."/>
            <person name="Dinkelacker I."/>
            <person name="Fulton L."/>
            <person name="Fulton R."/>
            <person name="Godfrey J."/>
            <person name="Minx P."/>
            <person name="Mitreva M."/>
            <person name="Roeseler W."/>
            <person name="Tian H."/>
            <person name="Witte H."/>
            <person name="Yang S.P."/>
            <person name="Wilson R.K."/>
            <person name="Sommer R.J."/>
        </authorList>
    </citation>
    <scope>NUCLEOTIDE SEQUENCE [LARGE SCALE GENOMIC DNA]</scope>
    <source>
        <strain evidence="11">PS312</strain>
    </source>
</reference>
<evidence type="ECO:0000256" key="2">
    <source>
        <dbReference type="ARBA" id="ARBA00022741"/>
    </source>
</evidence>
<dbReference type="GO" id="GO:0040011">
    <property type="term" value="P:locomotion"/>
    <property type="evidence" value="ECO:0007669"/>
    <property type="project" value="EnsemblMetazoa"/>
</dbReference>
<dbReference type="PROSITE" id="PS50096">
    <property type="entry name" value="IQ"/>
    <property type="match status" value="1"/>
</dbReference>
<dbReference type="InterPro" id="IPR004009">
    <property type="entry name" value="SH3_Myosin"/>
</dbReference>
<dbReference type="GO" id="GO:0005737">
    <property type="term" value="C:cytoplasm"/>
    <property type="evidence" value="ECO:0000318"/>
    <property type="project" value="GO_Central"/>
</dbReference>
<dbReference type="Gene3D" id="1.20.5.340">
    <property type="match status" value="2"/>
</dbReference>
<dbReference type="Gene3D" id="1.20.58.530">
    <property type="match status" value="1"/>
</dbReference>
<dbReference type="SUPFAM" id="SSF52540">
    <property type="entry name" value="P-loop containing nucleoside triphosphate hydrolases"/>
    <property type="match status" value="1"/>
</dbReference>
<dbReference type="GO" id="GO:0016476">
    <property type="term" value="P:regulation of embryonic cell shape"/>
    <property type="evidence" value="ECO:0007669"/>
    <property type="project" value="EnsemblMetazoa"/>
</dbReference>
<keyword evidence="6 8" id="KW-0505">Motor protein</keyword>
<feature type="region of interest" description="Disordered" evidence="9">
    <location>
        <begin position="1"/>
        <end position="22"/>
    </location>
</feature>
<evidence type="ECO:0000313" key="11">
    <source>
        <dbReference type="Proteomes" id="UP000005239"/>
    </source>
</evidence>
<dbReference type="InterPro" id="IPR027417">
    <property type="entry name" value="P-loop_NTPase"/>
</dbReference>